<dbReference type="SMART" id="SM00382">
    <property type="entry name" value="AAA"/>
    <property type="match status" value="1"/>
</dbReference>
<dbReference type="Proteomes" id="UP000003240">
    <property type="component" value="Unassembled WGS sequence"/>
</dbReference>
<evidence type="ECO:0000313" key="9">
    <source>
        <dbReference type="EMBL" id="EGO65909.1"/>
    </source>
</evidence>
<dbReference type="RefSeq" id="WP_004091664.1">
    <property type="nucleotide sequence ID" value="NZ_AFGF01000006.1"/>
</dbReference>
<dbReference type="InterPro" id="IPR013563">
    <property type="entry name" value="Oligopep_ABC_C"/>
</dbReference>
<dbReference type="PROSITE" id="PS50893">
    <property type="entry name" value="ABC_TRANSPORTER_2"/>
    <property type="match status" value="1"/>
</dbReference>
<evidence type="ECO:0000313" key="10">
    <source>
        <dbReference type="Proteomes" id="UP000003240"/>
    </source>
</evidence>
<dbReference type="NCBIfam" id="TIGR01727">
    <property type="entry name" value="oligo_HPY"/>
    <property type="match status" value="1"/>
</dbReference>
<comment type="subcellular location">
    <subcellularLocation>
        <location evidence="1">Cell membrane</location>
        <topology evidence="1">Peripheral membrane protein</topology>
    </subcellularLocation>
</comment>
<dbReference type="CDD" id="cd03257">
    <property type="entry name" value="ABC_NikE_OppD_transporters"/>
    <property type="match status" value="1"/>
</dbReference>
<reference evidence="9 10" key="1">
    <citation type="journal article" date="2011" name="EMBO J.">
        <title>Structural diversity of bacterial flagellar motors.</title>
        <authorList>
            <person name="Chen S."/>
            <person name="Beeby M."/>
            <person name="Murphy G.E."/>
            <person name="Leadbetter J.R."/>
            <person name="Hendrixson D.R."/>
            <person name="Briegel A."/>
            <person name="Li Z."/>
            <person name="Shi J."/>
            <person name="Tocheva E.I."/>
            <person name="Muller A."/>
            <person name="Dobro M.J."/>
            <person name="Jensen G.J."/>
        </authorList>
    </citation>
    <scope>NUCLEOTIDE SEQUENCE [LARGE SCALE GENOMIC DNA]</scope>
    <source>
        <strain evidence="9 10">DSM 6540</strain>
    </source>
</reference>
<organism evidence="9 10">
    <name type="scientific">Acetonema longum DSM 6540</name>
    <dbReference type="NCBI Taxonomy" id="1009370"/>
    <lineage>
        <taxon>Bacteria</taxon>
        <taxon>Bacillati</taxon>
        <taxon>Bacillota</taxon>
        <taxon>Negativicutes</taxon>
        <taxon>Acetonemataceae</taxon>
        <taxon>Acetonema</taxon>
    </lineage>
</organism>
<dbReference type="PROSITE" id="PS00211">
    <property type="entry name" value="ABC_TRANSPORTER_1"/>
    <property type="match status" value="1"/>
</dbReference>
<gene>
    <name evidence="9" type="ORF">ALO_00315</name>
</gene>
<dbReference type="Pfam" id="PF00005">
    <property type="entry name" value="ABC_tran"/>
    <property type="match status" value="1"/>
</dbReference>
<keyword evidence="10" id="KW-1185">Reference proteome</keyword>
<dbReference type="AlphaFoldDB" id="F7NDF6"/>
<evidence type="ECO:0000256" key="3">
    <source>
        <dbReference type="ARBA" id="ARBA00022448"/>
    </source>
</evidence>
<evidence type="ECO:0000256" key="7">
    <source>
        <dbReference type="ARBA" id="ARBA00023136"/>
    </source>
</evidence>
<dbReference type="InterPro" id="IPR027417">
    <property type="entry name" value="P-loop_NTPase"/>
</dbReference>
<dbReference type="STRING" id="1009370.ALO_00315"/>
<dbReference type="GO" id="GO:0005524">
    <property type="term" value="F:ATP binding"/>
    <property type="evidence" value="ECO:0007669"/>
    <property type="project" value="UniProtKB-KW"/>
</dbReference>
<dbReference type="InterPro" id="IPR003593">
    <property type="entry name" value="AAA+_ATPase"/>
</dbReference>
<dbReference type="eggNOG" id="COG0444">
    <property type="taxonomic scope" value="Bacteria"/>
</dbReference>
<dbReference type="SUPFAM" id="SSF52540">
    <property type="entry name" value="P-loop containing nucleoside triphosphate hydrolases"/>
    <property type="match status" value="1"/>
</dbReference>
<proteinExistence type="inferred from homology"/>
<dbReference type="EMBL" id="AFGF01000006">
    <property type="protein sequence ID" value="EGO65909.1"/>
    <property type="molecule type" value="Genomic_DNA"/>
</dbReference>
<keyword evidence="6" id="KW-0067">ATP-binding</keyword>
<evidence type="ECO:0000256" key="1">
    <source>
        <dbReference type="ARBA" id="ARBA00004202"/>
    </source>
</evidence>
<comment type="similarity">
    <text evidence="2">Belongs to the ABC transporter superfamily.</text>
</comment>
<dbReference type="GO" id="GO:0005886">
    <property type="term" value="C:plasma membrane"/>
    <property type="evidence" value="ECO:0007669"/>
    <property type="project" value="UniProtKB-SubCell"/>
</dbReference>
<keyword evidence="3" id="KW-0813">Transport</keyword>
<comment type="caution">
    <text evidence="9">The sequence shown here is derived from an EMBL/GenBank/DDBJ whole genome shotgun (WGS) entry which is preliminary data.</text>
</comment>
<dbReference type="InterPro" id="IPR003439">
    <property type="entry name" value="ABC_transporter-like_ATP-bd"/>
</dbReference>
<name>F7NDF6_9FIRM</name>
<dbReference type="Pfam" id="PF08352">
    <property type="entry name" value="oligo_HPY"/>
    <property type="match status" value="1"/>
</dbReference>
<dbReference type="InterPro" id="IPR017871">
    <property type="entry name" value="ABC_transporter-like_CS"/>
</dbReference>
<evidence type="ECO:0000256" key="2">
    <source>
        <dbReference type="ARBA" id="ARBA00005417"/>
    </source>
</evidence>
<evidence type="ECO:0000256" key="5">
    <source>
        <dbReference type="ARBA" id="ARBA00022741"/>
    </source>
</evidence>
<keyword evidence="7" id="KW-0472">Membrane</keyword>
<dbReference type="GO" id="GO:0015833">
    <property type="term" value="P:peptide transport"/>
    <property type="evidence" value="ECO:0007669"/>
    <property type="project" value="InterPro"/>
</dbReference>
<keyword evidence="4" id="KW-1003">Cell membrane</keyword>
<accession>F7NDF6</accession>
<protein>
    <submittedName>
        <fullName evidence="9">Oligopeptide ABC transporter ATP binding protein</fullName>
    </submittedName>
</protein>
<dbReference type="FunFam" id="3.40.50.300:FF:000016">
    <property type="entry name" value="Oligopeptide ABC transporter ATP-binding component"/>
    <property type="match status" value="1"/>
</dbReference>
<dbReference type="PANTHER" id="PTHR43297:SF2">
    <property type="entry name" value="DIPEPTIDE TRANSPORT ATP-BINDING PROTEIN DPPD"/>
    <property type="match status" value="1"/>
</dbReference>
<keyword evidence="5" id="KW-0547">Nucleotide-binding</keyword>
<dbReference type="PANTHER" id="PTHR43297">
    <property type="entry name" value="OLIGOPEPTIDE TRANSPORT ATP-BINDING PROTEIN APPD"/>
    <property type="match status" value="1"/>
</dbReference>
<evidence type="ECO:0000256" key="6">
    <source>
        <dbReference type="ARBA" id="ARBA00022840"/>
    </source>
</evidence>
<dbReference type="GO" id="GO:0016887">
    <property type="term" value="F:ATP hydrolysis activity"/>
    <property type="evidence" value="ECO:0007669"/>
    <property type="project" value="InterPro"/>
</dbReference>
<dbReference type="Gene3D" id="3.40.50.300">
    <property type="entry name" value="P-loop containing nucleotide triphosphate hydrolases"/>
    <property type="match status" value="1"/>
</dbReference>
<evidence type="ECO:0000259" key="8">
    <source>
        <dbReference type="PROSITE" id="PS50893"/>
    </source>
</evidence>
<dbReference type="InterPro" id="IPR050388">
    <property type="entry name" value="ABC_Ni/Peptide_Import"/>
</dbReference>
<evidence type="ECO:0000256" key="4">
    <source>
        <dbReference type="ARBA" id="ARBA00022475"/>
    </source>
</evidence>
<sequence>MDTILSVENLQVVFHTYAGKVQAVNDVSFSLGKGEIIGIVGESGCGKSVTASSLMGLIPSPPGEIAGGKILFNNKDIAKLPETELQALRGNAISMIFQDPMTSLNPVLSIGLQLAESFMIHQHFGQKDALDKAVEMLRLVGIPAPETRIRQYPHQLSGGMRQRVMIAMALACNPKILIADEPTTALDVTIQAQIVELMKQLNEKLLTSIILISHDLGVVAGLCSRVLVMYAGKIVETASVQDLYAQPMHPYTYGLLRSVPRLDAGQTRLESIGGQPPDLLSPPPGCAYMPRCRYAMEICHQPPPLLPTGLERQSRCWLSHEMSLRKPESLFSAAKEGDPA</sequence>
<feature type="domain" description="ABC transporter" evidence="8">
    <location>
        <begin position="5"/>
        <end position="256"/>
    </location>
</feature>